<keyword evidence="3" id="KW-1185">Reference proteome</keyword>
<protein>
    <submittedName>
        <fullName evidence="2">Uncharacterized protein</fullName>
    </submittedName>
</protein>
<name>A0A7G3UEL0_STRT9</name>
<gene>
    <name evidence="2" type="ORF">STSU_018540</name>
</gene>
<evidence type="ECO:0000313" key="3">
    <source>
        <dbReference type="Proteomes" id="UP000005940"/>
    </source>
</evidence>
<evidence type="ECO:0000256" key="1">
    <source>
        <dbReference type="SAM" id="MobiDB-lite"/>
    </source>
</evidence>
<evidence type="ECO:0000313" key="2">
    <source>
        <dbReference type="EMBL" id="QKM68874.1"/>
    </source>
</evidence>
<dbReference type="Proteomes" id="UP000005940">
    <property type="component" value="Chromosome"/>
</dbReference>
<dbReference type="AlphaFoldDB" id="A0A7G3UEL0"/>
<dbReference type="EMBL" id="CP029159">
    <property type="protein sequence ID" value="QKM68874.1"/>
    <property type="molecule type" value="Genomic_DNA"/>
</dbReference>
<feature type="compositionally biased region" description="Basic residues" evidence="1">
    <location>
        <begin position="98"/>
        <end position="115"/>
    </location>
</feature>
<accession>A0A7G3UEL0</accession>
<reference evidence="2 3" key="1">
    <citation type="journal article" date="2012" name="J. Bacteriol.">
        <title>Draft genome of Streptomyces tsukubaensis NRRL 18488, the producer of the clinically important immunosuppressant tacrolimus (FK506).</title>
        <authorList>
            <person name="Barreiro C."/>
            <person name="Prieto C."/>
            <person name="Sola-Landa A."/>
            <person name="Solera E."/>
            <person name="Martinez-Castro M."/>
            <person name="Perez-Redondo R."/>
            <person name="Garcia-Estrada C."/>
            <person name="Aparicio J.F."/>
            <person name="Fernandez-Martinez L.T."/>
            <person name="Santos-Aberturas J."/>
            <person name="Salehi-Najafabadi Z."/>
            <person name="Rodriguez-Garcia A."/>
            <person name="Tauch A."/>
            <person name="Martin J.F."/>
        </authorList>
    </citation>
    <scope>NUCLEOTIDE SEQUENCE [LARGE SCALE GENOMIC DNA]</scope>
    <source>
        <strain evidence="3">DSM 42081 / NBRC 108919 / NRRL 18488 / 9993</strain>
    </source>
</reference>
<organism evidence="2 3">
    <name type="scientific">Streptomyces tsukubensis (strain DSM 42081 / NBRC 108919 / NRRL 18488 / 9993)</name>
    <dbReference type="NCBI Taxonomy" id="1114943"/>
    <lineage>
        <taxon>Bacteria</taxon>
        <taxon>Bacillati</taxon>
        <taxon>Actinomycetota</taxon>
        <taxon>Actinomycetes</taxon>
        <taxon>Kitasatosporales</taxon>
        <taxon>Streptomycetaceae</taxon>
        <taxon>Streptomyces</taxon>
    </lineage>
</organism>
<proteinExistence type="predicted"/>
<feature type="region of interest" description="Disordered" evidence="1">
    <location>
        <begin position="84"/>
        <end position="115"/>
    </location>
</feature>
<sequence length="115" mass="13087">MRRALEDASMGRWEGPHDLLISTGPDWDPRIFRLQVLAEAEARLGFADQEIDRSRRAGEDSWFVSDARLLRELMRRHGRNAASTAACAGPSSTAIARHGNHARRRPRCKQRGLRR</sequence>